<evidence type="ECO:0000256" key="1">
    <source>
        <dbReference type="SAM" id="MobiDB-lite"/>
    </source>
</evidence>
<organism evidence="2 3">
    <name type="scientific">Candidatus Sungbacteria bacterium RIFCSPLOWO2_01_FULL_47_10</name>
    <dbReference type="NCBI Taxonomy" id="1802276"/>
    <lineage>
        <taxon>Bacteria</taxon>
        <taxon>Candidatus Sungiibacteriota</taxon>
    </lineage>
</organism>
<dbReference type="Proteomes" id="UP000177982">
    <property type="component" value="Unassembled WGS sequence"/>
</dbReference>
<gene>
    <name evidence="2" type="ORF">A2934_03640</name>
</gene>
<comment type="caution">
    <text evidence="2">The sequence shown here is derived from an EMBL/GenBank/DDBJ whole genome shotgun (WGS) entry which is preliminary data.</text>
</comment>
<feature type="region of interest" description="Disordered" evidence="1">
    <location>
        <begin position="53"/>
        <end position="81"/>
    </location>
</feature>
<feature type="compositionally biased region" description="Pro residues" evidence="1">
    <location>
        <begin position="58"/>
        <end position="67"/>
    </location>
</feature>
<sequence length="140" mass="16320">MPEPGQKREKTHEEEIKELERLLEEKKRALIERGVEKVPKEAFREVMKEYVEAKKPPSYLPPSPVPVPASDDAAKKNDEQKKRIREAELDKLIAVSFEEGIVEAVNQAERTTPWLLDELHDRLVDEYYQKLVQSSKLKEL</sequence>
<dbReference type="EMBL" id="MHQO01000008">
    <property type="protein sequence ID" value="OHA07516.1"/>
    <property type="molecule type" value="Genomic_DNA"/>
</dbReference>
<reference evidence="2 3" key="1">
    <citation type="journal article" date="2016" name="Nat. Commun.">
        <title>Thousands of microbial genomes shed light on interconnected biogeochemical processes in an aquifer system.</title>
        <authorList>
            <person name="Anantharaman K."/>
            <person name="Brown C.T."/>
            <person name="Hug L.A."/>
            <person name="Sharon I."/>
            <person name="Castelle C.J."/>
            <person name="Probst A.J."/>
            <person name="Thomas B.C."/>
            <person name="Singh A."/>
            <person name="Wilkins M.J."/>
            <person name="Karaoz U."/>
            <person name="Brodie E.L."/>
            <person name="Williams K.H."/>
            <person name="Hubbard S.S."/>
            <person name="Banfield J.F."/>
        </authorList>
    </citation>
    <scope>NUCLEOTIDE SEQUENCE [LARGE SCALE GENOMIC DNA]</scope>
</reference>
<name>A0A1G2L790_9BACT</name>
<evidence type="ECO:0000313" key="2">
    <source>
        <dbReference type="EMBL" id="OHA07516.1"/>
    </source>
</evidence>
<feature type="compositionally biased region" description="Basic and acidic residues" evidence="1">
    <location>
        <begin position="72"/>
        <end position="81"/>
    </location>
</feature>
<dbReference type="AlphaFoldDB" id="A0A1G2L790"/>
<proteinExistence type="predicted"/>
<evidence type="ECO:0000313" key="3">
    <source>
        <dbReference type="Proteomes" id="UP000177982"/>
    </source>
</evidence>
<accession>A0A1G2L790</accession>
<protein>
    <submittedName>
        <fullName evidence="2">Uncharacterized protein</fullName>
    </submittedName>
</protein>